<keyword evidence="3" id="KW-1185">Reference proteome</keyword>
<dbReference type="Gene3D" id="1.10.10.10">
    <property type="entry name" value="Winged helix-like DNA-binding domain superfamily/Winged helix DNA-binding domain"/>
    <property type="match status" value="1"/>
</dbReference>
<dbReference type="SMART" id="SM00347">
    <property type="entry name" value="HTH_MARR"/>
    <property type="match status" value="1"/>
</dbReference>
<evidence type="ECO:0000259" key="1">
    <source>
        <dbReference type="PROSITE" id="PS50995"/>
    </source>
</evidence>
<gene>
    <name evidence="2" type="ORF">CVS27_06670</name>
</gene>
<dbReference type="InterPro" id="IPR000835">
    <property type="entry name" value="HTH_MarR-typ"/>
</dbReference>
<name>A0A2S3ZYG8_ARTGL</name>
<sequence length="150" mass="15936">MLGYLTMDDIELHDLARRYRDILRQAVYLVRSIDADGELSTGQVATLNMIAAQPLRVGAIARNAGIRVPSATEQVIKLGSLGLVERKADESDARVVLVGLTDAGRSALAEANARRNATMATALKTLDADELQAVAKAIPAIAKLNEALAS</sequence>
<dbReference type="EMBL" id="PPXC01000004">
    <property type="protein sequence ID" value="POH74243.1"/>
    <property type="molecule type" value="Genomic_DNA"/>
</dbReference>
<reference evidence="2 3" key="1">
    <citation type="submission" date="2018-01" db="EMBL/GenBank/DDBJ databases">
        <title>Arthrobacter sp. nov., from glaciers in China.</title>
        <authorList>
            <person name="Liu Q."/>
            <person name="Xin Y.-H."/>
        </authorList>
    </citation>
    <scope>NUCLEOTIDE SEQUENCE [LARGE SCALE GENOMIC DNA]</scope>
    <source>
        <strain evidence="2 3">HLT2-12-2</strain>
    </source>
</reference>
<comment type="caution">
    <text evidence="2">The sequence shown here is derived from an EMBL/GenBank/DDBJ whole genome shotgun (WGS) entry which is preliminary data.</text>
</comment>
<dbReference type="PANTHER" id="PTHR39515:SF2">
    <property type="entry name" value="HTH-TYPE TRANSCRIPTIONAL REGULATOR RV0880"/>
    <property type="match status" value="1"/>
</dbReference>
<dbReference type="SUPFAM" id="SSF46785">
    <property type="entry name" value="Winged helix' DNA-binding domain"/>
    <property type="match status" value="1"/>
</dbReference>
<organism evidence="2 3">
    <name type="scientific">Arthrobacter glacialis</name>
    <dbReference type="NCBI Taxonomy" id="1664"/>
    <lineage>
        <taxon>Bacteria</taxon>
        <taxon>Bacillati</taxon>
        <taxon>Actinomycetota</taxon>
        <taxon>Actinomycetes</taxon>
        <taxon>Micrococcales</taxon>
        <taxon>Micrococcaceae</taxon>
        <taxon>Arthrobacter</taxon>
    </lineage>
</organism>
<feature type="domain" description="HTH marR-type" evidence="1">
    <location>
        <begin position="12"/>
        <end position="143"/>
    </location>
</feature>
<dbReference type="PROSITE" id="PS50995">
    <property type="entry name" value="HTH_MARR_2"/>
    <property type="match status" value="1"/>
</dbReference>
<dbReference type="PANTHER" id="PTHR39515">
    <property type="entry name" value="CONSERVED PROTEIN"/>
    <property type="match status" value="1"/>
</dbReference>
<accession>A0A2S3ZYG8</accession>
<dbReference type="Pfam" id="PF01047">
    <property type="entry name" value="MarR"/>
    <property type="match status" value="1"/>
</dbReference>
<evidence type="ECO:0000313" key="3">
    <source>
        <dbReference type="Proteomes" id="UP000237061"/>
    </source>
</evidence>
<protein>
    <submittedName>
        <fullName evidence="2">ArsR family transcriptional regulator</fullName>
    </submittedName>
</protein>
<proteinExistence type="predicted"/>
<dbReference type="Proteomes" id="UP000237061">
    <property type="component" value="Unassembled WGS sequence"/>
</dbReference>
<dbReference type="InterPro" id="IPR036390">
    <property type="entry name" value="WH_DNA-bd_sf"/>
</dbReference>
<dbReference type="InterPro" id="IPR036388">
    <property type="entry name" value="WH-like_DNA-bd_sf"/>
</dbReference>
<evidence type="ECO:0000313" key="2">
    <source>
        <dbReference type="EMBL" id="POH74243.1"/>
    </source>
</evidence>
<dbReference type="GO" id="GO:0003700">
    <property type="term" value="F:DNA-binding transcription factor activity"/>
    <property type="evidence" value="ECO:0007669"/>
    <property type="project" value="InterPro"/>
</dbReference>
<dbReference type="OrthoDB" id="69852at2"/>
<dbReference type="AlphaFoldDB" id="A0A2S3ZYG8"/>
<dbReference type="InterPro" id="IPR052526">
    <property type="entry name" value="HTH-type_Bedaq_tolerance"/>
</dbReference>